<dbReference type="Pfam" id="PF06835">
    <property type="entry name" value="LptC"/>
    <property type="match status" value="1"/>
</dbReference>
<evidence type="ECO:0000256" key="5">
    <source>
        <dbReference type="ARBA" id="ARBA00023136"/>
    </source>
</evidence>
<dbReference type="AlphaFoldDB" id="A0A212TE88"/>
<dbReference type="Gene3D" id="2.60.450.10">
    <property type="entry name" value="Lipopolysaccharide (LPS) transport protein A like domain"/>
    <property type="match status" value="1"/>
</dbReference>
<keyword evidence="4 6" id="KW-1133">Transmembrane helix</keyword>
<feature type="transmembrane region" description="Helical" evidence="6">
    <location>
        <begin position="7"/>
        <end position="27"/>
    </location>
</feature>
<evidence type="ECO:0000256" key="1">
    <source>
        <dbReference type="ARBA" id="ARBA00022475"/>
    </source>
</evidence>
<dbReference type="NCBIfam" id="TIGR04409">
    <property type="entry name" value="LptC_YrbK"/>
    <property type="match status" value="1"/>
</dbReference>
<keyword evidence="1" id="KW-1003">Cell membrane</keyword>
<evidence type="ECO:0000256" key="2">
    <source>
        <dbReference type="ARBA" id="ARBA00022519"/>
    </source>
</evidence>
<keyword evidence="3 6" id="KW-0812">Transmembrane</keyword>
<dbReference type="InterPro" id="IPR026265">
    <property type="entry name" value="LptC"/>
</dbReference>
<dbReference type="InterPro" id="IPR052363">
    <property type="entry name" value="LPS_export_LptC"/>
</dbReference>
<evidence type="ECO:0000256" key="4">
    <source>
        <dbReference type="ARBA" id="ARBA00022989"/>
    </source>
</evidence>
<reference evidence="7 8" key="1">
    <citation type="submission" date="2017-06" db="EMBL/GenBank/DDBJ databases">
        <authorList>
            <person name="Kim H.J."/>
            <person name="Triplett B.A."/>
        </authorList>
    </citation>
    <scope>NUCLEOTIDE SEQUENCE [LARGE SCALE GENOMIC DNA]</scope>
    <source>
        <strain evidence="7 8">MWH-VicM1</strain>
    </source>
</reference>
<dbReference type="GO" id="GO:0005886">
    <property type="term" value="C:plasma membrane"/>
    <property type="evidence" value="ECO:0007669"/>
    <property type="project" value="InterPro"/>
</dbReference>
<evidence type="ECO:0000256" key="6">
    <source>
        <dbReference type="SAM" id="Phobius"/>
    </source>
</evidence>
<name>A0A212TE88_9BURK</name>
<sequence length="203" mass="22304">MRLMASALKFLPIFLMGLLTLGTYWLVQINTPDIEIIKGKRHVPDYIMDGIVVTTLGPQGNALYRVVGQRLIHYEDDASSEIFQPIARRFHATKPPITVRSDKGFLNGDMTVLDMVGNANLTRPAQVATATQVGSARLLMSSNKFTVLMNEDIVKTTLPVVLEQGLSVMTSQEGAIFDNVQQKLTMIGQVKGRIESENAGGSR</sequence>
<dbReference type="PANTHER" id="PTHR37481">
    <property type="entry name" value="LIPOPOLYSACCHARIDE EXPORT SYSTEM PROTEIN LPTC"/>
    <property type="match status" value="1"/>
</dbReference>
<keyword evidence="5 6" id="KW-0472">Membrane</keyword>
<keyword evidence="8" id="KW-1185">Reference proteome</keyword>
<dbReference type="EMBL" id="FYEX01000001">
    <property type="protein sequence ID" value="SNC64378.1"/>
    <property type="molecule type" value="Genomic_DNA"/>
</dbReference>
<gene>
    <name evidence="7" type="ORF">SAMN06295916_1079</name>
</gene>
<keyword evidence="2" id="KW-0997">Cell inner membrane</keyword>
<proteinExistence type="predicted"/>
<dbReference type="GO" id="GO:0017089">
    <property type="term" value="F:glycolipid transfer activity"/>
    <property type="evidence" value="ECO:0007669"/>
    <property type="project" value="TreeGrafter"/>
</dbReference>
<dbReference type="OrthoDB" id="8589410at2"/>
<protein>
    <submittedName>
        <fullName evidence="7">Lipopolysaccharide export system protein LptC</fullName>
    </submittedName>
</protein>
<evidence type="ECO:0000313" key="8">
    <source>
        <dbReference type="Proteomes" id="UP000197215"/>
    </source>
</evidence>
<dbReference type="Proteomes" id="UP000197215">
    <property type="component" value="Unassembled WGS sequence"/>
</dbReference>
<evidence type="ECO:0000313" key="7">
    <source>
        <dbReference type="EMBL" id="SNC64378.1"/>
    </source>
</evidence>
<dbReference type="InterPro" id="IPR010664">
    <property type="entry name" value="LipoPS_assembly_LptC-rel"/>
</dbReference>
<dbReference type="GO" id="GO:0015221">
    <property type="term" value="F:lipopolysaccharide transmembrane transporter activity"/>
    <property type="evidence" value="ECO:0007669"/>
    <property type="project" value="InterPro"/>
</dbReference>
<evidence type="ECO:0000256" key="3">
    <source>
        <dbReference type="ARBA" id="ARBA00022692"/>
    </source>
</evidence>
<organism evidence="7 8">
    <name type="scientific">Polynucleobacter victoriensis</name>
    <dbReference type="NCBI Taxonomy" id="2049319"/>
    <lineage>
        <taxon>Bacteria</taxon>
        <taxon>Pseudomonadati</taxon>
        <taxon>Pseudomonadota</taxon>
        <taxon>Betaproteobacteria</taxon>
        <taxon>Burkholderiales</taxon>
        <taxon>Burkholderiaceae</taxon>
        <taxon>Polynucleobacter</taxon>
    </lineage>
</organism>
<dbReference type="GO" id="GO:0030288">
    <property type="term" value="C:outer membrane-bounded periplasmic space"/>
    <property type="evidence" value="ECO:0007669"/>
    <property type="project" value="TreeGrafter"/>
</dbReference>
<accession>A0A212TE88</accession>
<dbReference type="PANTHER" id="PTHR37481:SF1">
    <property type="entry name" value="LIPOPOLYSACCHARIDE EXPORT SYSTEM PROTEIN LPTC"/>
    <property type="match status" value="1"/>
</dbReference>